<dbReference type="OrthoDB" id="247764at2"/>
<feature type="region of interest" description="Disordered" evidence="1">
    <location>
        <begin position="1"/>
        <end position="21"/>
    </location>
</feature>
<dbReference type="AlphaFoldDB" id="A0A518C3H5"/>
<evidence type="ECO:0000313" key="3">
    <source>
        <dbReference type="Proteomes" id="UP000318626"/>
    </source>
</evidence>
<evidence type="ECO:0000256" key="1">
    <source>
        <dbReference type="SAM" id="MobiDB-lite"/>
    </source>
</evidence>
<dbReference type="EMBL" id="CP036289">
    <property type="protein sequence ID" value="QDU73744.1"/>
    <property type="molecule type" value="Genomic_DNA"/>
</dbReference>
<dbReference type="KEGG" id="bvo:Pan97_07430"/>
<organism evidence="2 3">
    <name type="scientific">Bremerella volcania</name>
    <dbReference type="NCBI Taxonomy" id="2527984"/>
    <lineage>
        <taxon>Bacteria</taxon>
        <taxon>Pseudomonadati</taxon>
        <taxon>Planctomycetota</taxon>
        <taxon>Planctomycetia</taxon>
        <taxon>Pirellulales</taxon>
        <taxon>Pirellulaceae</taxon>
        <taxon>Bremerella</taxon>
    </lineage>
</organism>
<sequence>MSTSTIESHMATVPHQSASQRLRRKMVPMRLSYSWFGTRKSLSREQKSQAASAFGAEGKFLCAGKKLIDTNDPSFRAVTSIRGQATTYFHGISLAYPEAGVRLVREDDVARVNTRLAAYRQDLSDAVHQLEMQYDTLRDAARERLGSLFDEKDYPNHLAGLFQMTWDHPNIEPPNYLRQLDPELYEQECLRVQARFDEAVQLAEAGFMQELSDLVAHLSERLSGESDGRPKIFRDSAVTNLSEFFERFRRLNIQSNGELDALVDRAKQVVQGVEPQTLRDHADVRRQISDQLAEVTSSLDQLLIDRPRRNILRRPK</sequence>
<gene>
    <name evidence="2" type="ORF">Pan97_07430</name>
</gene>
<evidence type="ECO:0000313" key="2">
    <source>
        <dbReference type="EMBL" id="QDU73744.1"/>
    </source>
</evidence>
<accession>A0A518C3H5</accession>
<name>A0A518C3H5_9BACT</name>
<keyword evidence="3" id="KW-1185">Reference proteome</keyword>
<evidence type="ECO:0008006" key="4">
    <source>
        <dbReference type="Google" id="ProtNLM"/>
    </source>
</evidence>
<protein>
    <recommendedName>
        <fullName evidence="4">DUF3150 domain-containing protein</fullName>
    </recommendedName>
</protein>
<proteinExistence type="predicted"/>
<dbReference type="Proteomes" id="UP000318626">
    <property type="component" value="Chromosome"/>
</dbReference>
<reference evidence="3" key="1">
    <citation type="submission" date="2019-02" db="EMBL/GenBank/DDBJ databases">
        <title>Deep-cultivation of Planctomycetes and their phenomic and genomic characterization uncovers novel biology.</title>
        <authorList>
            <person name="Wiegand S."/>
            <person name="Jogler M."/>
            <person name="Boedeker C."/>
            <person name="Pinto D."/>
            <person name="Vollmers J."/>
            <person name="Rivas-Marin E."/>
            <person name="Kohn T."/>
            <person name="Peeters S.H."/>
            <person name="Heuer A."/>
            <person name="Rast P."/>
            <person name="Oberbeckmann S."/>
            <person name="Bunk B."/>
            <person name="Jeske O."/>
            <person name="Meyerdierks A."/>
            <person name="Storesund J.E."/>
            <person name="Kallscheuer N."/>
            <person name="Luecker S."/>
            <person name="Lage O.M."/>
            <person name="Pohl T."/>
            <person name="Merkel B.J."/>
            <person name="Hornburger P."/>
            <person name="Mueller R.-W."/>
            <person name="Bruemmer F."/>
            <person name="Labrenz M."/>
            <person name="Spormann A.M."/>
            <person name="Op den Camp H."/>
            <person name="Overmann J."/>
            <person name="Amann R."/>
            <person name="Jetten M.S.M."/>
            <person name="Mascher T."/>
            <person name="Medema M.H."/>
            <person name="Devos D.P."/>
            <person name="Kaster A.-K."/>
            <person name="Ovreas L."/>
            <person name="Rohde M."/>
            <person name="Galperin M.Y."/>
            <person name="Jogler C."/>
        </authorList>
    </citation>
    <scope>NUCLEOTIDE SEQUENCE [LARGE SCALE GENOMIC DNA]</scope>
    <source>
        <strain evidence="3">Pan97</strain>
    </source>
</reference>